<dbReference type="AlphaFoldDB" id="A0A5C3Q489"/>
<keyword evidence="2" id="KW-1185">Reference proteome</keyword>
<dbReference type="EMBL" id="ML210984">
    <property type="protein sequence ID" value="TFK93273.1"/>
    <property type="molecule type" value="Genomic_DNA"/>
</dbReference>
<gene>
    <name evidence="1" type="ORF">K466DRAFT_511887</name>
</gene>
<evidence type="ECO:0000313" key="1">
    <source>
        <dbReference type="EMBL" id="TFK93273.1"/>
    </source>
</evidence>
<name>A0A5C3Q489_9APHY</name>
<dbReference type="InParanoid" id="A0A5C3Q489"/>
<evidence type="ECO:0000313" key="2">
    <source>
        <dbReference type="Proteomes" id="UP000308197"/>
    </source>
</evidence>
<proteinExistence type="predicted"/>
<accession>A0A5C3Q489</accession>
<dbReference type="Proteomes" id="UP000308197">
    <property type="component" value="Unassembled WGS sequence"/>
</dbReference>
<organism evidence="1 2">
    <name type="scientific">Polyporus arcularius HHB13444</name>
    <dbReference type="NCBI Taxonomy" id="1314778"/>
    <lineage>
        <taxon>Eukaryota</taxon>
        <taxon>Fungi</taxon>
        <taxon>Dikarya</taxon>
        <taxon>Basidiomycota</taxon>
        <taxon>Agaricomycotina</taxon>
        <taxon>Agaricomycetes</taxon>
        <taxon>Polyporales</taxon>
        <taxon>Polyporaceae</taxon>
        <taxon>Polyporus</taxon>
    </lineage>
</organism>
<reference evidence="1 2" key="1">
    <citation type="journal article" date="2019" name="Nat. Ecol. Evol.">
        <title>Megaphylogeny resolves global patterns of mushroom evolution.</title>
        <authorList>
            <person name="Varga T."/>
            <person name="Krizsan K."/>
            <person name="Foldi C."/>
            <person name="Dima B."/>
            <person name="Sanchez-Garcia M."/>
            <person name="Sanchez-Ramirez S."/>
            <person name="Szollosi G.J."/>
            <person name="Szarkandi J.G."/>
            <person name="Papp V."/>
            <person name="Albert L."/>
            <person name="Andreopoulos W."/>
            <person name="Angelini C."/>
            <person name="Antonin V."/>
            <person name="Barry K.W."/>
            <person name="Bougher N.L."/>
            <person name="Buchanan P."/>
            <person name="Buyck B."/>
            <person name="Bense V."/>
            <person name="Catcheside P."/>
            <person name="Chovatia M."/>
            <person name="Cooper J."/>
            <person name="Damon W."/>
            <person name="Desjardin D."/>
            <person name="Finy P."/>
            <person name="Geml J."/>
            <person name="Haridas S."/>
            <person name="Hughes K."/>
            <person name="Justo A."/>
            <person name="Karasinski D."/>
            <person name="Kautmanova I."/>
            <person name="Kiss B."/>
            <person name="Kocsube S."/>
            <person name="Kotiranta H."/>
            <person name="LaButti K.M."/>
            <person name="Lechner B.E."/>
            <person name="Liimatainen K."/>
            <person name="Lipzen A."/>
            <person name="Lukacs Z."/>
            <person name="Mihaltcheva S."/>
            <person name="Morgado L.N."/>
            <person name="Niskanen T."/>
            <person name="Noordeloos M.E."/>
            <person name="Ohm R.A."/>
            <person name="Ortiz-Santana B."/>
            <person name="Ovrebo C."/>
            <person name="Racz N."/>
            <person name="Riley R."/>
            <person name="Savchenko A."/>
            <person name="Shiryaev A."/>
            <person name="Soop K."/>
            <person name="Spirin V."/>
            <person name="Szebenyi C."/>
            <person name="Tomsovsky M."/>
            <person name="Tulloss R.E."/>
            <person name="Uehling J."/>
            <person name="Grigoriev I.V."/>
            <person name="Vagvolgyi C."/>
            <person name="Papp T."/>
            <person name="Martin F.M."/>
            <person name="Miettinen O."/>
            <person name="Hibbett D.S."/>
            <person name="Nagy L.G."/>
        </authorList>
    </citation>
    <scope>NUCLEOTIDE SEQUENCE [LARGE SCALE GENOMIC DNA]</scope>
    <source>
        <strain evidence="1 2">HHB13444</strain>
    </source>
</reference>
<dbReference type="STRING" id="1314778.A0A5C3Q489"/>
<sequence length="235" mass="26882">MTLHFLTSNYRVAFEEYFQPHQQRNAIDLLQGHIAEVRDGTEDRRRELDVLRPQDTTPEQVEDRVAAHLNKCYWQLAQFYRYSTPCRISEAEPALREVLRYSQAKGARRDVAPELYLAVAIHKVPEKEQEALSMFASAFDHFDEHGAPALGPRSELWARASWARLLRRVDRVRDAEAQERAIVDWIVSHPLVLPPAKLRDLVSDEADSGALNNIVEHPEVQLAVDKARAGRGTRG</sequence>
<protein>
    <submittedName>
        <fullName evidence="1">Uncharacterized protein</fullName>
    </submittedName>
</protein>